<proteinExistence type="predicted"/>
<organism evidence="1">
    <name type="scientific">Cacopsylla melanoneura</name>
    <dbReference type="NCBI Taxonomy" id="428564"/>
    <lineage>
        <taxon>Eukaryota</taxon>
        <taxon>Metazoa</taxon>
        <taxon>Ecdysozoa</taxon>
        <taxon>Arthropoda</taxon>
        <taxon>Hexapoda</taxon>
        <taxon>Insecta</taxon>
        <taxon>Pterygota</taxon>
        <taxon>Neoptera</taxon>
        <taxon>Paraneoptera</taxon>
        <taxon>Hemiptera</taxon>
        <taxon>Sternorrhyncha</taxon>
        <taxon>Psylloidea</taxon>
        <taxon>Psyllidae</taxon>
        <taxon>Psyllinae</taxon>
        <taxon>Cacopsylla</taxon>
    </lineage>
</organism>
<dbReference type="AlphaFoldDB" id="A0A8D9F4B1"/>
<dbReference type="EMBL" id="HBUF01599927">
    <property type="protein sequence ID" value="CAG6775844.1"/>
    <property type="molecule type" value="Transcribed_RNA"/>
</dbReference>
<sequence length="124" mass="14133">MRVSSVFSNHCQFYFILVLKIFSMNRNSGGDLSTVWINRKIEMIFVIGGVIRIWTDLGDIWNFRSRIAVTICSILYSIFDIVIHLEVKISGSSGVQISCTNSCNGSASWLVLFHGYCTFCCRRF</sequence>
<evidence type="ECO:0000313" key="1">
    <source>
        <dbReference type="EMBL" id="CAG6775844.1"/>
    </source>
</evidence>
<name>A0A8D9F4B1_9HEMI</name>
<accession>A0A8D9F4B1</accession>
<reference evidence="1" key="1">
    <citation type="submission" date="2021-05" db="EMBL/GenBank/DDBJ databases">
        <authorList>
            <person name="Alioto T."/>
            <person name="Alioto T."/>
            <person name="Gomez Garrido J."/>
        </authorList>
    </citation>
    <scope>NUCLEOTIDE SEQUENCE</scope>
</reference>
<protein>
    <submittedName>
        <fullName evidence="1">Uncharacterized protein</fullName>
    </submittedName>
</protein>